<evidence type="ECO:0000256" key="1">
    <source>
        <dbReference type="SAM" id="MobiDB-lite"/>
    </source>
</evidence>
<gene>
    <name evidence="2" type="ORF">QLQ15_00045</name>
</gene>
<organism evidence="2 3">
    <name type="scientific">Lysobacter stagni</name>
    <dbReference type="NCBI Taxonomy" id="3045172"/>
    <lineage>
        <taxon>Bacteria</taxon>
        <taxon>Pseudomonadati</taxon>
        <taxon>Pseudomonadota</taxon>
        <taxon>Gammaproteobacteria</taxon>
        <taxon>Lysobacterales</taxon>
        <taxon>Lysobacteraceae</taxon>
        <taxon>Lysobacter</taxon>
    </lineage>
</organism>
<evidence type="ECO:0000313" key="3">
    <source>
        <dbReference type="Proteomes" id="UP001321580"/>
    </source>
</evidence>
<dbReference type="RefSeq" id="WP_283210833.1">
    <property type="nucleotide sequence ID" value="NZ_JASGBI010000001.1"/>
</dbReference>
<protein>
    <submittedName>
        <fullName evidence="2">Uncharacterized protein</fullName>
    </submittedName>
</protein>
<comment type="caution">
    <text evidence="2">The sequence shown here is derived from an EMBL/GenBank/DDBJ whole genome shotgun (WGS) entry which is preliminary data.</text>
</comment>
<sequence length="76" mass="8131">MKGERAGLGNAALDGTSGTARSIDRTSPRFADGALLPPTANAAVRFDRDVDAMTELPLSRPVTAADFHKFRHHPTE</sequence>
<dbReference type="Proteomes" id="UP001321580">
    <property type="component" value="Unassembled WGS sequence"/>
</dbReference>
<evidence type="ECO:0000313" key="2">
    <source>
        <dbReference type="EMBL" id="MDI9237303.1"/>
    </source>
</evidence>
<reference evidence="2 3" key="1">
    <citation type="submission" date="2023-05" db="EMBL/GenBank/DDBJ databases">
        <title>Lysobacter sp. strain LF1 Genome sequencing and assembly.</title>
        <authorList>
            <person name="Jung Y."/>
        </authorList>
    </citation>
    <scope>NUCLEOTIDE SEQUENCE [LARGE SCALE GENOMIC DNA]</scope>
    <source>
        <strain evidence="2 3">LF1</strain>
    </source>
</reference>
<proteinExistence type="predicted"/>
<accession>A0ABT6XBL1</accession>
<feature type="region of interest" description="Disordered" evidence="1">
    <location>
        <begin position="1"/>
        <end position="34"/>
    </location>
</feature>
<dbReference type="EMBL" id="JASGBI010000001">
    <property type="protein sequence ID" value="MDI9237303.1"/>
    <property type="molecule type" value="Genomic_DNA"/>
</dbReference>
<keyword evidence="3" id="KW-1185">Reference proteome</keyword>
<name>A0ABT6XBL1_9GAMM</name>